<comment type="caution">
    <text evidence="2">The sequence shown here is derived from an EMBL/GenBank/DDBJ whole genome shotgun (WGS) entry which is preliminary data.</text>
</comment>
<reference evidence="2 3" key="1">
    <citation type="submission" date="2019-07" db="EMBL/GenBank/DDBJ databases">
        <title>Genome Sequencing and Assembly of Staphylococcus haemolyticus SDA2.</title>
        <authorList>
            <person name="Emmons C.B."/>
            <person name="Park C."/>
            <person name="Sevigny J.L."/>
            <person name="Andam C."/>
        </authorList>
    </citation>
    <scope>NUCLEOTIDE SEQUENCE [LARGE SCALE GENOMIC DNA]</scope>
    <source>
        <strain evidence="2 3">SDA2</strain>
    </source>
</reference>
<gene>
    <name evidence="2" type="ORF">FNL11_07220</name>
</gene>
<dbReference type="Proteomes" id="UP000316594">
    <property type="component" value="Unassembled WGS sequence"/>
</dbReference>
<dbReference type="AlphaFoldDB" id="A0AB38PFM0"/>
<accession>A0AB38PFM0</accession>
<feature type="domain" description="Replication initiator A N-terminal" evidence="1">
    <location>
        <begin position="6"/>
        <end position="51"/>
    </location>
</feature>
<sequence length="64" mass="7946">MSYQTKYLFEDAYFKKMSAETKIMYVLLKDRFELSIQNEWVDKNNNIYFKHLCKYLGYAEYYSK</sequence>
<evidence type="ECO:0000313" key="3">
    <source>
        <dbReference type="Proteomes" id="UP000316594"/>
    </source>
</evidence>
<evidence type="ECO:0000259" key="1">
    <source>
        <dbReference type="Pfam" id="PF06970"/>
    </source>
</evidence>
<protein>
    <recommendedName>
        <fullName evidence="1">Replication initiator A N-terminal domain-containing protein</fullName>
    </recommendedName>
</protein>
<dbReference type="InterPro" id="IPR010724">
    <property type="entry name" value="RepA_N"/>
</dbReference>
<dbReference type="EMBL" id="VJMP01000005">
    <property type="protein sequence ID" value="TRL77424.1"/>
    <property type="molecule type" value="Genomic_DNA"/>
</dbReference>
<name>A0AB38PFM0_STAHA</name>
<organism evidence="2 3">
    <name type="scientific">Staphylococcus haemolyticus</name>
    <dbReference type="NCBI Taxonomy" id="1283"/>
    <lineage>
        <taxon>Bacteria</taxon>
        <taxon>Bacillati</taxon>
        <taxon>Bacillota</taxon>
        <taxon>Bacilli</taxon>
        <taxon>Bacillales</taxon>
        <taxon>Staphylococcaceae</taxon>
        <taxon>Staphylococcus</taxon>
    </lineage>
</organism>
<evidence type="ECO:0000313" key="2">
    <source>
        <dbReference type="EMBL" id="TRL77424.1"/>
    </source>
</evidence>
<dbReference type="Pfam" id="PF06970">
    <property type="entry name" value="RepA_N"/>
    <property type="match status" value="1"/>
</dbReference>
<proteinExistence type="predicted"/>